<dbReference type="InterPro" id="IPR020084">
    <property type="entry name" value="NUDIX_hydrolase_CS"/>
</dbReference>
<dbReference type="Pfam" id="PF00293">
    <property type="entry name" value="NUDIX"/>
    <property type="match status" value="1"/>
</dbReference>
<evidence type="ECO:0000259" key="5">
    <source>
        <dbReference type="PROSITE" id="PS51462"/>
    </source>
</evidence>
<accession>A0A5P9NPI6</accession>
<keyword evidence="2 4" id="KW-0378">Hydrolase</keyword>
<evidence type="ECO:0000256" key="1">
    <source>
        <dbReference type="ARBA" id="ARBA00001946"/>
    </source>
</evidence>
<dbReference type="InterPro" id="IPR000086">
    <property type="entry name" value="NUDIX_hydrolase_dom"/>
</dbReference>
<evidence type="ECO:0000313" key="6">
    <source>
        <dbReference type="EMBL" id="QFU77194.1"/>
    </source>
</evidence>
<dbReference type="KEGG" id="halc:EY643_16865"/>
<organism evidence="6 7">
    <name type="scientific">Halioglobus maricola</name>
    <dbReference type="NCBI Taxonomy" id="2601894"/>
    <lineage>
        <taxon>Bacteria</taxon>
        <taxon>Pseudomonadati</taxon>
        <taxon>Pseudomonadota</taxon>
        <taxon>Gammaproteobacteria</taxon>
        <taxon>Cellvibrionales</taxon>
        <taxon>Halieaceae</taxon>
        <taxon>Halioglobus</taxon>
    </lineage>
</organism>
<dbReference type="PANTHER" id="PTHR43222:SF2">
    <property type="entry name" value="NUDIX HYDROLASE 23, CHLOROPLASTIC"/>
    <property type="match status" value="1"/>
</dbReference>
<dbReference type="Gene3D" id="3.90.79.10">
    <property type="entry name" value="Nucleoside Triphosphate Pyrophosphohydrolase"/>
    <property type="match status" value="1"/>
</dbReference>
<sequence>MEEISHTCQMGNGIPPLPDDQGCTMMMQRYCYECGGPLSLSYPEGDERPRETCRRCGWINYVNPKVQVAMVATHQDRILWMQRAEEPRKGYWSLPGGFMEVDESPREAAVREAKEETGIELDPESTELYVVGNIRSINEVHLLFRAECNSHFTNPGPEAQDAQWFTEENAPWQKLAYGIAEEGLRRFYRDMRTNDFGIYYAEIISDELYLTNYHRSLDTISSKYNL</sequence>
<dbReference type="PANTHER" id="PTHR43222">
    <property type="entry name" value="NUDIX HYDROLASE 23"/>
    <property type="match status" value="1"/>
</dbReference>
<dbReference type="AlphaFoldDB" id="A0A5P9NPI6"/>
<dbReference type="PRINTS" id="PR00502">
    <property type="entry name" value="NUDIXFAMILY"/>
</dbReference>
<dbReference type="PROSITE" id="PS00893">
    <property type="entry name" value="NUDIX_BOX"/>
    <property type="match status" value="1"/>
</dbReference>
<gene>
    <name evidence="6" type="ORF">EY643_16865</name>
</gene>
<dbReference type="InterPro" id="IPR029401">
    <property type="entry name" value="Nudix_N"/>
</dbReference>
<protein>
    <submittedName>
        <fullName evidence="6">NUDIX hydrolase</fullName>
    </submittedName>
</protein>
<dbReference type="SUPFAM" id="SSF55811">
    <property type="entry name" value="Nudix"/>
    <property type="match status" value="1"/>
</dbReference>
<dbReference type="Pfam" id="PF14803">
    <property type="entry name" value="Zn_ribbon_Nudix"/>
    <property type="match status" value="1"/>
</dbReference>
<name>A0A5P9NPI6_9GAMM</name>
<dbReference type="PROSITE" id="PS51462">
    <property type="entry name" value="NUDIX"/>
    <property type="match status" value="1"/>
</dbReference>
<evidence type="ECO:0000256" key="2">
    <source>
        <dbReference type="ARBA" id="ARBA00022801"/>
    </source>
</evidence>
<comment type="similarity">
    <text evidence="4">Belongs to the Nudix hydrolase family.</text>
</comment>
<dbReference type="Proteomes" id="UP000326287">
    <property type="component" value="Chromosome"/>
</dbReference>
<dbReference type="Gene3D" id="2.20.70.10">
    <property type="match status" value="1"/>
</dbReference>
<evidence type="ECO:0000313" key="7">
    <source>
        <dbReference type="Proteomes" id="UP000326287"/>
    </source>
</evidence>
<comment type="cofactor">
    <cofactor evidence="1">
        <name>Mg(2+)</name>
        <dbReference type="ChEBI" id="CHEBI:18420"/>
    </cofactor>
</comment>
<proteinExistence type="inferred from homology"/>
<feature type="domain" description="Nudix hydrolase" evidence="5">
    <location>
        <begin position="61"/>
        <end position="188"/>
    </location>
</feature>
<dbReference type="GO" id="GO:0016787">
    <property type="term" value="F:hydrolase activity"/>
    <property type="evidence" value="ECO:0007669"/>
    <property type="project" value="UniProtKB-KW"/>
</dbReference>
<reference evidence="6 7" key="1">
    <citation type="submission" date="2019-02" db="EMBL/GenBank/DDBJ databases">
        <authorList>
            <person name="Li S.-H."/>
        </authorList>
    </citation>
    <scope>NUCLEOTIDE SEQUENCE [LARGE SCALE GENOMIC DNA]</scope>
    <source>
        <strain evidence="6 7">IMCC14385</strain>
    </source>
</reference>
<keyword evidence="3" id="KW-0460">Magnesium</keyword>
<evidence type="ECO:0000256" key="4">
    <source>
        <dbReference type="RuleBase" id="RU003476"/>
    </source>
</evidence>
<dbReference type="InterPro" id="IPR015797">
    <property type="entry name" value="NUDIX_hydrolase-like_dom_sf"/>
</dbReference>
<dbReference type="EMBL" id="CP036422">
    <property type="protein sequence ID" value="QFU77194.1"/>
    <property type="molecule type" value="Genomic_DNA"/>
</dbReference>
<dbReference type="OrthoDB" id="542521at2"/>
<evidence type="ECO:0000256" key="3">
    <source>
        <dbReference type="ARBA" id="ARBA00022842"/>
    </source>
</evidence>
<dbReference type="InterPro" id="IPR020476">
    <property type="entry name" value="Nudix_hydrolase"/>
</dbReference>
<keyword evidence="7" id="KW-1185">Reference proteome</keyword>